<gene>
    <name evidence="2" type="ORF">EV213_11224</name>
</gene>
<dbReference type="EMBL" id="SNYJ01000012">
    <property type="protein sequence ID" value="TDQ37664.1"/>
    <property type="molecule type" value="Genomic_DNA"/>
</dbReference>
<reference evidence="2 3" key="1">
    <citation type="submission" date="2019-03" db="EMBL/GenBank/DDBJ databases">
        <title>Genomic Encyclopedia of Type Strains, Phase IV (KMG-IV): sequencing the most valuable type-strain genomes for metagenomic binning, comparative biology and taxonomic classification.</title>
        <authorList>
            <person name="Goeker M."/>
        </authorList>
    </citation>
    <scope>NUCLEOTIDE SEQUENCE [LARGE SCALE GENOMIC DNA]</scope>
    <source>
        <strain evidence="2 3">DSM 28697</strain>
    </source>
</reference>
<accession>A0A4R6U3H6</accession>
<dbReference type="OrthoDB" id="2300382at2"/>
<dbReference type="Proteomes" id="UP000295632">
    <property type="component" value="Unassembled WGS sequence"/>
</dbReference>
<evidence type="ECO:0000313" key="3">
    <source>
        <dbReference type="Proteomes" id="UP000295632"/>
    </source>
</evidence>
<keyword evidence="3" id="KW-1185">Reference proteome</keyword>
<protein>
    <recommendedName>
        <fullName evidence="4">Branched-chain amino acid ABC transporter substrate-binding protein</fullName>
    </recommendedName>
</protein>
<dbReference type="RefSeq" id="WP_133581132.1">
    <property type="nucleotide sequence ID" value="NZ_SNYJ01000012.1"/>
</dbReference>
<organism evidence="2 3">
    <name type="scientific">Aureibacillus halotolerans</name>
    <dbReference type="NCBI Taxonomy" id="1508390"/>
    <lineage>
        <taxon>Bacteria</taxon>
        <taxon>Bacillati</taxon>
        <taxon>Bacillota</taxon>
        <taxon>Bacilli</taxon>
        <taxon>Bacillales</taxon>
        <taxon>Bacillaceae</taxon>
        <taxon>Aureibacillus</taxon>
    </lineage>
</organism>
<feature type="transmembrane region" description="Helical" evidence="1">
    <location>
        <begin position="20"/>
        <end position="37"/>
    </location>
</feature>
<feature type="transmembrane region" description="Helical" evidence="1">
    <location>
        <begin position="81"/>
        <end position="101"/>
    </location>
</feature>
<proteinExistence type="predicted"/>
<keyword evidence="1" id="KW-1133">Transmembrane helix</keyword>
<sequence>MKKIKDERLLLQNLKNIRMAFLVQSVGIVAILLYEVITNGLQSTTDNPLWVLFILTGLVLTSLNLKISVDMEDTAAKRKAPPYYWIVILAGLLGLAVALLTKYTAGGSGTSDAVIIGLVVFFCFLIPYSAIHYLRKKRAEEDS</sequence>
<dbReference type="AlphaFoldDB" id="A0A4R6U3H6"/>
<evidence type="ECO:0008006" key="4">
    <source>
        <dbReference type="Google" id="ProtNLM"/>
    </source>
</evidence>
<evidence type="ECO:0000313" key="2">
    <source>
        <dbReference type="EMBL" id="TDQ37664.1"/>
    </source>
</evidence>
<feature type="transmembrane region" description="Helical" evidence="1">
    <location>
        <begin position="49"/>
        <end position="69"/>
    </location>
</feature>
<feature type="transmembrane region" description="Helical" evidence="1">
    <location>
        <begin position="113"/>
        <end position="134"/>
    </location>
</feature>
<keyword evidence="1" id="KW-0472">Membrane</keyword>
<name>A0A4R6U3H6_9BACI</name>
<comment type="caution">
    <text evidence="2">The sequence shown here is derived from an EMBL/GenBank/DDBJ whole genome shotgun (WGS) entry which is preliminary data.</text>
</comment>
<evidence type="ECO:0000256" key="1">
    <source>
        <dbReference type="SAM" id="Phobius"/>
    </source>
</evidence>
<keyword evidence="1" id="KW-0812">Transmembrane</keyword>